<dbReference type="GO" id="GO:0046872">
    <property type="term" value="F:metal ion binding"/>
    <property type="evidence" value="ECO:0007669"/>
    <property type="project" value="InterPro"/>
</dbReference>
<keyword evidence="2" id="KW-0560">Oxidoreductase</keyword>
<dbReference type="Gene3D" id="3.40.50.1970">
    <property type="match status" value="1"/>
</dbReference>
<reference evidence="5 6" key="1">
    <citation type="submission" date="2016-06" db="EMBL/GenBank/DDBJ databases">
        <title>Domibacillus iocasae genome sequencing.</title>
        <authorList>
            <person name="Verma A."/>
            <person name="Pal Y."/>
            <person name="Ojha A.K."/>
            <person name="Krishnamurthi S."/>
        </authorList>
    </citation>
    <scope>NUCLEOTIDE SEQUENCE [LARGE SCALE GENOMIC DNA]</scope>
    <source>
        <strain evidence="5 6">DSM 29979</strain>
    </source>
</reference>
<dbReference type="InterPro" id="IPR039697">
    <property type="entry name" value="Alcohol_dehydrogenase_Fe"/>
</dbReference>
<dbReference type="Pfam" id="PF00465">
    <property type="entry name" value="Fe-ADH"/>
    <property type="match status" value="1"/>
</dbReference>
<protein>
    <submittedName>
        <fullName evidence="5">Alcohol dehydrogenase</fullName>
    </submittedName>
</protein>
<dbReference type="EMBL" id="MAMP01000012">
    <property type="protein sequence ID" value="OES45735.1"/>
    <property type="molecule type" value="Genomic_DNA"/>
</dbReference>
<organism evidence="5 6">
    <name type="scientific">Domibacillus iocasae</name>
    <dbReference type="NCBI Taxonomy" id="1714016"/>
    <lineage>
        <taxon>Bacteria</taxon>
        <taxon>Bacillati</taxon>
        <taxon>Bacillota</taxon>
        <taxon>Bacilli</taxon>
        <taxon>Bacillales</taxon>
        <taxon>Bacillaceae</taxon>
        <taxon>Domibacillus</taxon>
    </lineage>
</organism>
<feature type="domain" description="Alcohol dehydrogenase iron-type/glycerol dehydrogenase GldA" evidence="3">
    <location>
        <begin position="12"/>
        <end position="178"/>
    </location>
</feature>
<name>A0A1E7DRV6_9BACI</name>
<dbReference type="Pfam" id="PF25137">
    <property type="entry name" value="ADH_Fe_C"/>
    <property type="match status" value="1"/>
</dbReference>
<sequence length="384" mass="40189">MVGSMYKFVMPEVIFGSGSIAQAGECCERLGARHVLVVTDRGVMDAGWTEPVLKSCRAAGLAAVLFDQVTVNPTDEEAAACASTYKEHGCDAIICVGGGSPIDVGKAAAALVTNGGHIRDYEGVDHILHPLPPLVMIPTTAGSGSEVSQFSVIVDSERQKKMTIVSKSLVPDIAIIDPDVLATKSARLTATTGLDVITHAIESYVSIAATPMTDVQAKNALAIAARHLRPSVASKYNKEAKEQMAIASLQAGLAFSNAILGAAHAMSHTIGGRYPFLHGDINAVLLPHVMEFNLIACPEKFREMAILMGEGVTGLSAIAAGEKAIQYVKKLAVDIGAPLTLSEMGFQADAIAAISEIALTDACMITNPRDISAEEVAAILKRAL</sequence>
<dbReference type="InterPro" id="IPR001670">
    <property type="entry name" value="ADH_Fe/GldA"/>
</dbReference>
<evidence type="ECO:0000313" key="6">
    <source>
        <dbReference type="Proteomes" id="UP000095658"/>
    </source>
</evidence>
<evidence type="ECO:0000256" key="1">
    <source>
        <dbReference type="ARBA" id="ARBA00007358"/>
    </source>
</evidence>
<dbReference type="Gene3D" id="1.20.1090.10">
    <property type="entry name" value="Dehydroquinate synthase-like - alpha domain"/>
    <property type="match status" value="1"/>
</dbReference>
<gene>
    <name evidence="5" type="ORF">BA724_02715</name>
</gene>
<keyword evidence="6" id="KW-1185">Reference proteome</keyword>
<dbReference type="SUPFAM" id="SSF56796">
    <property type="entry name" value="Dehydroquinate synthase-like"/>
    <property type="match status" value="1"/>
</dbReference>
<feature type="domain" description="Fe-containing alcohol dehydrogenase-like C-terminal" evidence="4">
    <location>
        <begin position="189"/>
        <end position="384"/>
    </location>
</feature>
<comment type="caution">
    <text evidence="5">The sequence shown here is derived from an EMBL/GenBank/DDBJ whole genome shotgun (WGS) entry which is preliminary data.</text>
</comment>
<dbReference type="FunFam" id="3.40.50.1970:FF:000003">
    <property type="entry name" value="Alcohol dehydrogenase, iron-containing"/>
    <property type="match status" value="1"/>
</dbReference>
<evidence type="ECO:0000259" key="3">
    <source>
        <dbReference type="Pfam" id="PF00465"/>
    </source>
</evidence>
<dbReference type="AlphaFoldDB" id="A0A1E7DRV6"/>
<evidence type="ECO:0000259" key="4">
    <source>
        <dbReference type="Pfam" id="PF25137"/>
    </source>
</evidence>
<evidence type="ECO:0000313" key="5">
    <source>
        <dbReference type="EMBL" id="OES45735.1"/>
    </source>
</evidence>
<dbReference type="FunFam" id="1.20.1090.10:FF:000001">
    <property type="entry name" value="Aldehyde-alcohol dehydrogenase"/>
    <property type="match status" value="1"/>
</dbReference>
<evidence type="ECO:0000256" key="2">
    <source>
        <dbReference type="ARBA" id="ARBA00023002"/>
    </source>
</evidence>
<accession>A0A1E7DRV6</accession>
<dbReference type="Proteomes" id="UP000095658">
    <property type="component" value="Unassembled WGS sequence"/>
</dbReference>
<comment type="similarity">
    <text evidence="1">Belongs to the iron-containing alcohol dehydrogenase family.</text>
</comment>
<proteinExistence type="inferred from homology"/>
<dbReference type="STRING" id="1714016.BA724_02715"/>
<dbReference type="PANTHER" id="PTHR11496:SF102">
    <property type="entry name" value="ALCOHOL DEHYDROGENASE 4"/>
    <property type="match status" value="1"/>
</dbReference>
<dbReference type="GO" id="GO:0004022">
    <property type="term" value="F:alcohol dehydrogenase (NAD+) activity"/>
    <property type="evidence" value="ECO:0007669"/>
    <property type="project" value="TreeGrafter"/>
</dbReference>
<dbReference type="InterPro" id="IPR056798">
    <property type="entry name" value="ADH_Fe_C"/>
</dbReference>
<dbReference type="PANTHER" id="PTHR11496">
    <property type="entry name" value="ALCOHOL DEHYDROGENASE"/>
    <property type="match status" value="1"/>
</dbReference>